<protein>
    <recommendedName>
        <fullName evidence="7">P-type ATPase A domain-containing protein</fullName>
    </recommendedName>
</protein>
<dbReference type="Proteomes" id="UP000176650">
    <property type="component" value="Unassembled WGS sequence"/>
</dbReference>
<gene>
    <name evidence="8" type="ORF">A2988_00970</name>
</gene>
<dbReference type="EMBL" id="MEYS01000002">
    <property type="protein sequence ID" value="OGD34041.1"/>
    <property type="molecule type" value="Genomic_DNA"/>
</dbReference>
<organism evidence="8 9">
    <name type="scientific">Candidatus Azambacteria bacterium RIFCSPLOWO2_01_FULL_46_25</name>
    <dbReference type="NCBI Taxonomy" id="1797298"/>
    <lineage>
        <taxon>Bacteria</taxon>
        <taxon>Candidatus Azamiibacteriota</taxon>
    </lineage>
</organism>
<keyword evidence="5 6" id="KW-0472">Membrane</keyword>
<keyword evidence="6" id="KW-0547">Nucleotide-binding</keyword>
<dbReference type="PRINTS" id="PR00119">
    <property type="entry name" value="CATATPASE"/>
</dbReference>
<dbReference type="GO" id="GO:0016887">
    <property type="term" value="F:ATP hydrolysis activity"/>
    <property type="evidence" value="ECO:0007669"/>
    <property type="project" value="InterPro"/>
</dbReference>
<keyword evidence="4 6" id="KW-1133">Transmembrane helix</keyword>
<dbReference type="AlphaFoldDB" id="A0A1F5BTU3"/>
<evidence type="ECO:0000259" key="7">
    <source>
        <dbReference type="Pfam" id="PF00122"/>
    </source>
</evidence>
<dbReference type="NCBIfam" id="TIGR01494">
    <property type="entry name" value="ATPase_P-type"/>
    <property type="match status" value="2"/>
</dbReference>
<evidence type="ECO:0000313" key="9">
    <source>
        <dbReference type="Proteomes" id="UP000176650"/>
    </source>
</evidence>
<dbReference type="SUPFAM" id="SSF81660">
    <property type="entry name" value="Metal cation-transporting ATPase, ATP-binding domain N"/>
    <property type="match status" value="1"/>
</dbReference>
<feature type="transmembrane region" description="Helical" evidence="6">
    <location>
        <begin position="234"/>
        <end position="254"/>
    </location>
</feature>
<feature type="transmembrane region" description="Helical" evidence="6">
    <location>
        <begin position="260"/>
        <end position="284"/>
    </location>
</feature>
<name>A0A1F5BTU3_9BACT</name>
<evidence type="ECO:0000256" key="1">
    <source>
        <dbReference type="ARBA" id="ARBA00004370"/>
    </source>
</evidence>
<feature type="transmembrane region" description="Helical" evidence="6">
    <location>
        <begin position="7"/>
        <end position="30"/>
    </location>
</feature>
<dbReference type="PANTHER" id="PTHR48085:SF5">
    <property type="entry name" value="CADMIUM_ZINC-TRANSPORTING ATPASE HMA4-RELATED"/>
    <property type="match status" value="1"/>
</dbReference>
<dbReference type="SUPFAM" id="SSF56784">
    <property type="entry name" value="HAD-like"/>
    <property type="match status" value="1"/>
</dbReference>
<comment type="subcellular location">
    <subcellularLocation>
        <location evidence="6">Cell membrane</location>
    </subcellularLocation>
    <subcellularLocation>
        <location evidence="1">Membrane</location>
    </subcellularLocation>
</comment>
<dbReference type="InterPro" id="IPR059000">
    <property type="entry name" value="ATPase_P-type_domA"/>
</dbReference>
<keyword evidence="6" id="KW-0067">ATP-binding</keyword>
<dbReference type="SUPFAM" id="SSF81665">
    <property type="entry name" value="Calcium ATPase, transmembrane domain M"/>
    <property type="match status" value="1"/>
</dbReference>
<dbReference type="SUPFAM" id="SSF81653">
    <property type="entry name" value="Calcium ATPase, transduction domain A"/>
    <property type="match status" value="1"/>
</dbReference>
<evidence type="ECO:0000256" key="4">
    <source>
        <dbReference type="ARBA" id="ARBA00022989"/>
    </source>
</evidence>
<dbReference type="InterPro" id="IPR001757">
    <property type="entry name" value="P_typ_ATPase"/>
</dbReference>
<dbReference type="InterPro" id="IPR023298">
    <property type="entry name" value="ATPase_P-typ_TM_dom_sf"/>
</dbReference>
<dbReference type="Gene3D" id="3.40.1110.10">
    <property type="entry name" value="Calcium-transporting ATPase, cytoplasmic domain N"/>
    <property type="match status" value="1"/>
</dbReference>
<dbReference type="NCBIfam" id="TIGR01525">
    <property type="entry name" value="ATPase-IB_hvy"/>
    <property type="match status" value="1"/>
</dbReference>
<keyword evidence="3 6" id="KW-0812">Transmembrane</keyword>
<evidence type="ECO:0000256" key="3">
    <source>
        <dbReference type="ARBA" id="ARBA00022692"/>
    </source>
</evidence>
<feature type="transmembrane region" description="Helical" evidence="6">
    <location>
        <begin position="571"/>
        <end position="590"/>
    </location>
</feature>
<sequence>MRENTFVLYLDILIITLTIMFLMGGFFAAFYEIPSWHALNVALAVAGSLPTLFAALRALVRLTVTGNALSAVALAAALSSNFDIRSVQYIILMLSFARLAGYFARTRATRTVEAFSDRMPGSACVQKGDAQTQILLGEVRVGDIVVVKSGEKIPVDGIVERGDGLVNEFSLSGESQEIFKRPQDKVYASTTNEGGLLYVKAEKIGKDTVFSHVIDLIRDAPTHKAPTQKTAEMLASWFLLISFFAAGAVLYFTGDVVTSIALLLIISVDAIAVASPIAIVAGIAQAATGGAIIKGAVQLEDAAHITAAVLNKIGERAYGGREISFVRTFWGTTEDALLSFAATAGKNSEHPLARTIVEYARKRDIPYAAPDSFGMVDGGGVKAEHKGKTILLGDERFISGNNIHVQSEVSRHIQEEFSRGATPVIVAYDMKILGVISVTDALRVFAKEAVRKLGGLGIGKIVMVTRDNKKVAEQAAAFLGIDAWYAEMSPEDKFKKVKELSDAGEKVIIISDGVADAATLSVASAEVALGSQGADIAIKAVDIALMHDKIERIPEIIDLSRRVIGVIRGNIGLWIGFNVVGITLVFAGVIEPAGAALFHFLTGLIPLGNSLRLFRKDK</sequence>
<dbReference type="GO" id="GO:0005886">
    <property type="term" value="C:plasma membrane"/>
    <property type="evidence" value="ECO:0007669"/>
    <property type="project" value="UniProtKB-SubCell"/>
</dbReference>
<dbReference type="GO" id="GO:0005524">
    <property type="term" value="F:ATP binding"/>
    <property type="evidence" value="ECO:0007669"/>
    <property type="project" value="UniProtKB-UniRule"/>
</dbReference>
<dbReference type="InterPro" id="IPR051014">
    <property type="entry name" value="Cation_Transport_ATPase_IB"/>
</dbReference>
<keyword evidence="6" id="KW-1003">Cell membrane</keyword>
<dbReference type="InterPro" id="IPR023299">
    <property type="entry name" value="ATPase_P-typ_cyto_dom_N"/>
</dbReference>
<reference evidence="8 9" key="1">
    <citation type="journal article" date="2016" name="Nat. Commun.">
        <title>Thousands of microbial genomes shed light on interconnected biogeochemical processes in an aquifer system.</title>
        <authorList>
            <person name="Anantharaman K."/>
            <person name="Brown C.T."/>
            <person name="Hug L.A."/>
            <person name="Sharon I."/>
            <person name="Castelle C.J."/>
            <person name="Probst A.J."/>
            <person name="Thomas B.C."/>
            <person name="Singh A."/>
            <person name="Wilkins M.J."/>
            <person name="Karaoz U."/>
            <person name="Brodie E.L."/>
            <person name="Williams K.H."/>
            <person name="Hubbard S.S."/>
            <person name="Banfield J.F."/>
        </authorList>
    </citation>
    <scope>NUCLEOTIDE SEQUENCE [LARGE SCALE GENOMIC DNA]</scope>
</reference>
<dbReference type="GO" id="GO:0019829">
    <property type="term" value="F:ATPase-coupled monoatomic cation transmembrane transporter activity"/>
    <property type="evidence" value="ECO:0007669"/>
    <property type="project" value="InterPro"/>
</dbReference>
<comment type="caution">
    <text evidence="8">The sequence shown here is derived from an EMBL/GenBank/DDBJ whole genome shotgun (WGS) entry which is preliminary data.</text>
</comment>
<feature type="transmembrane region" description="Helical" evidence="6">
    <location>
        <begin position="596"/>
        <end position="614"/>
    </location>
</feature>
<feature type="domain" description="P-type ATPase A" evidence="7">
    <location>
        <begin position="120"/>
        <end position="217"/>
    </location>
</feature>
<dbReference type="GO" id="GO:0046872">
    <property type="term" value="F:metal ion binding"/>
    <property type="evidence" value="ECO:0007669"/>
    <property type="project" value="UniProtKB-KW"/>
</dbReference>
<evidence type="ECO:0000313" key="8">
    <source>
        <dbReference type="EMBL" id="OGD34041.1"/>
    </source>
</evidence>
<dbReference type="InterPro" id="IPR036412">
    <property type="entry name" value="HAD-like_sf"/>
</dbReference>
<evidence type="ECO:0000256" key="2">
    <source>
        <dbReference type="ARBA" id="ARBA00006024"/>
    </source>
</evidence>
<evidence type="ECO:0000256" key="5">
    <source>
        <dbReference type="ARBA" id="ARBA00023136"/>
    </source>
</evidence>
<dbReference type="InterPro" id="IPR027256">
    <property type="entry name" value="P-typ_ATPase_IB"/>
</dbReference>
<dbReference type="Gene3D" id="3.40.50.1000">
    <property type="entry name" value="HAD superfamily/HAD-like"/>
    <property type="match status" value="1"/>
</dbReference>
<comment type="similarity">
    <text evidence="2 6">Belongs to the cation transport ATPase (P-type) (TC 3.A.3) family. Type IB subfamily.</text>
</comment>
<dbReference type="InterPro" id="IPR008250">
    <property type="entry name" value="ATPase_P-typ_transduc_dom_A_sf"/>
</dbReference>
<feature type="transmembrane region" description="Helical" evidence="6">
    <location>
        <begin position="62"/>
        <end position="80"/>
    </location>
</feature>
<dbReference type="PANTHER" id="PTHR48085">
    <property type="entry name" value="CADMIUM/ZINC-TRANSPORTING ATPASE HMA2-RELATED"/>
    <property type="match status" value="1"/>
</dbReference>
<dbReference type="Pfam" id="PF00122">
    <property type="entry name" value="E1-E2_ATPase"/>
    <property type="match status" value="1"/>
</dbReference>
<feature type="transmembrane region" description="Helical" evidence="6">
    <location>
        <begin position="86"/>
        <end position="104"/>
    </location>
</feature>
<keyword evidence="6" id="KW-0479">Metal-binding</keyword>
<evidence type="ECO:0000256" key="6">
    <source>
        <dbReference type="RuleBase" id="RU362081"/>
    </source>
</evidence>
<feature type="transmembrane region" description="Helical" evidence="6">
    <location>
        <begin position="36"/>
        <end position="55"/>
    </location>
</feature>
<dbReference type="InterPro" id="IPR023214">
    <property type="entry name" value="HAD_sf"/>
</dbReference>
<dbReference type="Gene3D" id="2.70.150.10">
    <property type="entry name" value="Calcium-transporting ATPase, cytoplasmic transduction domain A"/>
    <property type="match status" value="1"/>
</dbReference>
<proteinExistence type="inferred from homology"/>
<dbReference type="STRING" id="1797298.A2988_00970"/>
<dbReference type="Pfam" id="PF00702">
    <property type="entry name" value="Hydrolase"/>
    <property type="match status" value="1"/>
</dbReference>
<accession>A0A1F5BTU3</accession>